<evidence type="ECO:0000313" key="3">
    <source>
        <dbReference type="EMBL" id="POQ99803.1"/>
    </source>
</evidence>
<evidence type="ECO:0000259" key="2">
    <source>
        <dbReference type="Pfam" id="PF14319"/>
    </source>
</evidence>
<gene>
    <name evidence="3" type="ORF">AU468_10005</name>
</gene>
<feature type="domain" description="Transposase IS801/IS1294" evidence="1">
    <location>
        <begin position="170"/>
        <end position="335"/>
    </location>
</feature>
<sequence>MSTAISFVTTATNQYVSRGRNELHTIFERHFADFCAQYDEKYAATYGRYRLERIQQIGERFCTCGDYLQGVARIRCTNPECGHDYFRPFSCKGFYLCPSCSRKRTILFAEHLTNEVLLKLPHRQFVFTMPKALRPFFRHDRRLFAEVSRLIYDILRDFYHEAAGRPLLTGMVIAHQSFGDQLRWNPHFHTIVLEGGFDDEGTFFCIPFSGLQSMVEVFRRRVIKLLVERELLNEDFARNLLSWKHSGFSIDNSVRILDESAKESLAEYIARPPISLKKIHYEPFKGRVLFHTKYSQYFKQNLHMFDALDFLAELTQHIPPKGLQLIRRYGLYASRTKGRWQDMRWVAERAPDGWKATHHHSADTEGLGYVPLWDGDEEVPVDSRKRAWARLLAKVYEVDPMVCPKCGADMKVIAVIEDPDELKRILRHLIKIGRSPPGFDPDWLN</sequence>
<dbReference type="RefSeq" id="WP_103680607.1">
    <property type="nucleotide sequence ID" value="NZ_LPWH01000089.1"/>
</dbReference>
<keyword evidence="4" id="KW-1185">Reference proteome</keyword>
<dbReference type="Pfam" id="PF14319">
    <property type="entry name" value="Zn_Tnp_IS91"/>
    <property type="match status" value="1"/>
</dbReference>
<dbReference type="Pfam" id="PF04986">
    <property type="entry name" value="Y2_Tnp"/>
    <property type="match status" value="1"/>
</dbReference>
<comment type="caution">
    <text evidence="3">The sequence shown here is derived from an EMBL/GenBank/DDBJ whole genome shotgun (WGS) entry which is preliminary data.</text>
</comment>
<dbReference type="Proteomes" id="UP000237350">
    <property type="component" value="Unassembled WGS sequence"/>
</dbReference>
<reference evidence="4" key="1">
    <citation type="submission" date="2015-12" db="EMBL/GenBank/DDBJ databases">
        <authorList>
            <person name="Lodha T.D."/>
            <person name="Chintalapati S."/>
            <person name="Chintalapati V.R."/>
            <person name="Sravanthi T."/>
        </authorList>
    </citation>
    <scope>NUCLEOTIDE SEQUENCE [LARGE SCALE GENOMIC DNA]</scope>
    <source>
        <strain evidence="4">JC133</strain>
    </source>
</reference>
<accession>A0A2S4JJU8</accession>
<organism evidence="3 4">
    <name type="scientific">Alkalispirochaeta sphaeroplastigenens</name>
    <dbReference type="NCBI Taxonomy" id="1187066"/>
    <lineage>
        <taxon>Bacteria</taxon>
        <taxon>Pseudomonadati</taxon>
        <taxon>Spirochaetota</taxon>
        <taxon>Spirochaetia</taxon>
        <taxon>Spirochaetales</taxon>
        <taxon>Spirochaetaceae</taxon>
        <taxon>Alkalispirochaeta</taxon>
    </lineage>
</organism>
<proteinExistence type="predicted"/>
<evidence type="ECO:0000259" key="1">
    <source>
        <dbReference type="Pfam" id="PF04986"/>
    </source>
</evidence>
<dbReference type="OrthoDB" id="9791273at2"/>
<protein>
    <submittedName>
        <fullName evidence="3">Uncharacterized protein</fullName>
    </submittedName>
</protein>
<feature type="domain" description="Transposase zinc-binding" evidence="2">
    <location>
        <begin position="37"/>
        <end position="129"/>
    </location>
</feature>
<dbReference type="GO" id="GO:0004803">
    <property type="term" value="F:transposase activity"/>
    <property type="evidence" value="ECO:0007669"/>
    <property type="project" value="InterPro"/>
</dbReference>
<dbReference type="PANTHER" id="PTHR37023:SF1">
    <property type="entry name" value="ISSOD25 TRANSPOSASE TNPA_ISSOD25"/>
    <property type="match status" value="1"/>
</dbReference>
<evidence type="ECO:0000313" key="4">
    <source>
        <dbReference type="Proteomes" id="UP000237350"/>
    </source>
</evidence>
<dbReference type="GO" id="GO:0003677">
    <property type="term" value="F:DNA binding"/>
    <property type="evidence" value="ECO:0007669"/>
    <property type="project" value="InterPro"/>
</dbReference>
<dbReference type="GO" id="GO:0006313">
    <property type="term" value="P:DNA transposition"/>
    <property type="evidence" value="ECO:0007669"/>
    <property type="project" value="InterPro"/>
</dbReference>
<dbReference type="PANTHER" id="PTHR37023">
    <property type="entry name" value="TRANSPOSASE"/>
    <property type="match status" value="1"/>
</dbReference>
<dbReference type="InterPro" id="IPR007069">
    <property type="entry name" value="Transposase_32"/>
</dbReference>
<name>A0A2S4JJU8_9SPIO</name>
<dbReference type="InterPro" id="IPR026889">
    <property type="entry name" value="Zn_Tnp"/>
</dbReference>
<dbReference type="AlphaFoldDB" id="A0A2S4JJU8"/>
<dbReference type="EMBL" id="LPWH01000089">
    <property type="protein sequence ID" value="POQ99803.1"/>
    <property type="molecule type" value="Genomic_DNA"/>
</dbReference>